<organism evidence="2 3">
    <name type="scientific">Halomarina ordinaria</name>
    <dbReference type="NCBI Taxonomy" id="3033939"/>
    <lineage>
        <taxon>Archaea</taxon>
        <taxon>Methanobacteriati</taxon>
        <taxon>Methanobacteriota</taxon>
        <taxon>Stenosarchaea group</taxon>
        <taxon>Halobacteria</taxon>
        <taxon>Halobacteriales</taxon>
        <taxon>Natronomonadaceae</taxon>
        <taxon>Halomarina</taxon>
    </lineage>
</organism>
<dbReference type="InterPro" id="IPR016193">
    <property type="entry name" value="Cytidine_deaminase-like"/>
</dbReference>
<keyword evidence="2" id="KW-0378">Hydrolase</keyword>
<sequence length="151" mass="16279">MADDADHERYVRRAIELAEEAAAAGDRPFGTLLERDGEVLAESRNTVVTDSDVTAHPELKLARWAARELDADALAATTMYTSTEPCAMCATALYNAGLRRVYSTGATELASLAEPGLTLPSERVFDHAEEEVTVVGGVLARAGRAVHESFW</sequence>
<dbReference type="GO" id="GO:0052717">
    <property type="term" value="F:tRNA-specific adenosine-34 deaminase activity"/>
    <property type="evidence" value="ECO:0007669"/>
    <property type="project" value="UniProtKB-EC"/>
</dbReference>
<proteinExistence type="predicted"/>
<dbReference type="InterPro" id="IPR058535">
    <property type="entry name" value="MafB19-deam"/>
</dbReference>
<dbReference type="CDD" id="cd01285">
    <property type="entry name" value="nucleoside_deaminase"/>
    <property type="match status" value="1"/>
</dbReference>
<dbReference type="PROSITE" id="PS51747">
    <property type="entry name" value="CYT_DCMP_DEAMINASES_2"/>
    <property type="match status" value="1"/>
</dbReference>
<evidence type="ECO:0000313" key="2">
    <source>
        <dbReference type="EMBL" id="MFC6836551.1"/>
    </source>
</evidence>
<dbReference type="EMBL" id="JBHSXM010000001">
    <property type="protein sequence ID" value="MFC6836551.1"/>
    <property type="molecule type" value="Genomic_DNA"/>
</dbReference>
<dbReference type="PANTHER" id="PTHR11079">
    <property type="entry name" value="CYTOSINE DEAMINASE FAMILY MEMBER"/>
    <property type="match status" value="1"/>
</dbReference>
<feature type="domain" description="CMP/dCMP-type deaminase" evidence="1">
    <location>
        <begin position="5"/>
        <end position="114"/>
    </location>
</feature>
<keyword evidence="3" id="KW-1185">Reference proteome</keyword>
<name>A0ABD5UED7_9EURY</name>
<dbReference type="EC" id="3.5.4.33" evidence="2"/>
<dbReference type="Pfam" id="PF14437">
    <property type="entry name" value="MafB19-deam"/>
    <property type="match status" value="1"/>
</dbReference>
<reference evidence="2 3" key="1">
    <citation type="journal article" date="2019" name="Int. J. Syst. Evol. Microbiol.">
        <title>The Global Catalogue of Microorganisms (GCM) 10K type strain sequencing project: providing services to taxonomists for standard genome sequencing and annotation.</title>
        <authorList>
            <consortium name="The Broad Institute Genomics Platform"/>
            <consortium name="The Broad Institute Genome Sequencing Center for Infectious Disease"/>
            <person name="Wu L."/>
            <person name="Ma J."/>
        </authorList>
    </citation>
    <scope>NUCLEOTIDE SEQUENCE [LARGE SCALE GENOMIC DNA]</scope>
    <source>
        <strain evidence="2 3">PSRA2</strain>
    </source>
</reference>
<dbReference type="GO" id="GO:0046872">
    <property type="term" value="F:metal ion binding"/>
    <property type="evidence" value="ECO:0007669"/>
    <property type="project" value="UniProtKB-KW"/>
</dbReference>
<dbReference type="Proteomes" id="UP001596406">
    <property type="component" value="Unassembled WGS sequence"/>
</dbReference>
<dbReference type="Gene3D" id="3.40.140.10">
    <property type="entry name" value="Cytidine Deaminase, domain 2"/>
    <property type="match status" value="1"/>
</dbReference>
<evidence type="ECO:0000259" key="1">
    <source>
        <dbReference type="PROSITE" id="PS51747"/>
    </source>
</evidence>
<dbReference type="PANTHER" id="PTHR11079:SF179">
    <property type="entry name" value="TRNA(ADENINE(34)) DEAMINASE, CHLOROPLASTIC"/>
    <property type="match status" value="1"/>
</dbReference>
<accession>A0ABD5UED7</accession>
<dbReference type="InterPro" id="IPR002125">
    <property type="entry name" value="CMP_dCMP_dom"/>
</dbReference>
<dbReference type="GO" id="GO:0008033">
    <property type="term" value="P:tRNA processing"/>
    <property type="evidence" value="ECO:0007669"/>
    <property type="project" value="UniProtKB-KW"/>
</dbReference>
<evidence type="ECO:0000313" key="3">
    <source>
        <dbReference type="Proteomes" id="UP001596406"/>
    </source>
</evidence>
<gene>
    <name evidence="2" type="ORF">ACFQHK_08505</name>
</gene>
<dbReference type="RefSeq" id="WP_304448233.1">
    <property type="nucleotide sequence ID" value="NZ_JARRAH010000001.1"/>
</dbReference>
<dbReference type="SUPFAM" id="SSF53927">
    <property type="entry name" value="Cytidine deaminase-like"/>
    <property type="match status" value="1"/>
</dbReference>
<protein>
    <submittedName>
        <fullName evidence="2">Nucleoside deaminase</fullName>
        <ecNumber evidence="2">3.5.4.33</ecNumber>
    </submittedName>
</protein>
<comment type="caution">
    <text evidence="2">The sequence shown here is derived from an EMBL/GenBank/DDBJ whole genome shotgun (WGS) entry which is preliminary data.</text>
</comment>
<dbReference type="AlphaFoldDB" id="A0ABD5UED7"/>